<proteinExistence type="predicted"/>
<accession>A0A2J8QZK4</accession>
<name>A0A2J8QZK4_PONAB</name>
<gene>
    <name evidence="2" type="ORF">CR201_G0055542</name>
</gene>
<feature type="compositionally biased region" description="Basic residues" evidence="1">
    <location>
        <begin position="26"/>
        <end position="36"/>
    </location>
</feature>
<feature type="non-terminal residue" evidence="2">
    <location>
        <position position="1"/>
    </location>
</feature>
<sequence length="55" mass="5991">SRITLSPAFTCVPSVAMSCSPAARSTHTRLHGRRSPRPFMPTAWPSVQSTIEPKP</sequence>
<protein>
    <submittedName>
        <fullName evidence="2">MSRB1 isoform 3</fullName>
    </submittedName>
</protein>
<comment type="caution">
    <text evidence="2">The sequence shown here is derived from an EMBL/GenBank/DDBJ whole genome shotgun (WGS) entry which is preliminary data.</text>
</comment>
<evidence type="ECO:0000313" key="2">
    <source>
        <dbReference type="EMBL" id="PNJ01692.1"/>
    </source>
</evidence>
<evidence type="ECO:0000256" key="1">
    <source>
        <dbReference type="SAM" id="MobiDB-lite"/>
    </source>
</evidence>
<dbReference type="AlphaFoldDB" id="A0A2J8QZK4"/>
<feature type="compositionally biased region" description="Polar residues" evidence="1">
    <location>
        <begin position="45"/>
        <end position="55"/>
    </location>
</feature>
<reference evidence="2" key="1">
    <citation type="submission" date="2017-12" db="EMBL/GenBank/DDBJ databases">
        <title>High-resolution comparative analysis of great ape genomes.</title>
        <authorList>
            <person name="Pollen A."/>
            <person name="Hastie A."/>
            <person name="Hormozdiari F."/>
            <person name="Dougherty M."/>
            <person name="Liu R."/>
            <person name="Chaisson M."/>
            <person name="Hoppe E."/>
            <person name="Hill C."/>
            <person name="Pang A."/>
            <person name="Hillier L."/>
            <person name="Baker C."/>
            <person name="Armstrong J."/>
            <person name="Shendure J."/>
            <person name="Paten B."/>
            <person name="Wilson R."/>
            <person name="Chao H."/>
            <person name="Schneider V."/>
            <person name="Ventura M."/>
            <person name="Kronenberg Z."/>
            <person name="Murali S."/>
            <person name="Gordon D."/>
            <person name="Cantsilieris S."/>
            <person name="Munson K."/>
            <person name="Nelson B."/>
            <person name="Raja A."/>
            <person name="Underwood J."/>
            <person name="Diekhans M."/>
            <person name="Fiddes I."/>
            <person name="Haussler D."/>
            <person name="Eichler E."/>
        </authorList>
    </citation>
    <scope>NUCLEOTIDE SEQUENCE [LARGE SCALE GENOMIC DNA]</scope>
    <source>
        <strain evidence="2">Susie</strain>
    </source>
</reference>
<feature type="region of interest" description="Disordered" evidence="1">
    <location>
        <begin position="22"/>
        <end position="55"/>
    </location>
</feature>
<organism evidence="2">
    <name type="scientific">Pongo abelii</name>
    <name type="common">Sumatran orangutan</name>
    <name type="synonym">Pongo pygmaeus abelii</name>
    <dbReference type="NCBI Taxonomy" id="9601"/>
    <lineage>
        <taxon>Eukaryota</taxon>
        <taxon>Metazoa</taxon>
        <taxon>Chordata</taxon>
        <taxon>Craniata</taxon>
        <taxon>Vertebrata</taxon>
        <taxon>Euteleostomi</taxon>
        <taxon>Mammalia</taxon>
        <taxon>Eutheria</taxon>
        <taxon>Euarchontoglires</taxon>
        <taxon>Primates</taxon>
        <taxon>Haplorrhini</taxon>
        <taxon>Catarrhini</taxon>
        <taxon>Hominidae</taxon>
        <taxon>Pongo</taxon>
    </lineage>
</organism>
<dbReference type="EMBL" id="NDHI03003983">
    <property type="protein sequence ID" value="PNJ01692.1"/>
    <property type="molecule type" value="Genomic_DNA"/>
</dbReference>